<evidence type="ECO:0000313" key="1">
    <source>
        <dbReference type="EMBL" id="KAJ0171268.1"/>
    </source>
</evidence>
<organism evidence="1 2">
    <name type="scientific">Dendrolimus kikuchii</name>
    <dbReference type="NCBI Taxonomy" id="765133"/>
    <lineage>
        <taxon>Eukaryota</taxon>
        <taxon>Metazoa</taxon>
        <taxon>Ecdysozoa</taxon>
        <taxon>Arthropoda</taxon>
        <taxon>Hexapoda</taxon>
        <taxon>Insecta</taxon>
        <taxon>Pterygota</taxon>
        <taxon>Neoptera</taxon>
        <taxon>Endopterygota</taxon>
        <taxon>Lepidoptera</taxon>
        <taxon>Glossata</taxon>
        <taxon>Ditrysia</taxon>
        <taxon>Bombycoidea</taxon>
        <taxon>Lasiocampidae</taxon>
        <taxon>Dendrolimus</taxon>
    </lineage>
</organism>
<accession>A0ACC1CIA8</accession>
<name>A0ACC1CIA8_9NEOP</name>
<reference evidence="1 2" key="1">
    <citation type="journal article" date="2021" name="Front. Genet.">
        <title>Chromosome-Level Genome Assembly Reveals Significant Gene Expansion in the Toll and IMD Signaling Pathways of Dendrolimus kikuchii.</title>
        <authorList>
            <person name="Zhou J."/>
            <person name="Wu P."/>
            <person name="Xiong Z."/>
            <person name="Liu N."/>
            <person name="Zhao N."/>
            <person name="Ji M."/>
            <person name="Qiu Y."/>
            <person name="Yang B."/>
        </authorList>
    </citation>
    <scope>NUCLEOTIDE SEQUENCE [LARGE SCALE GENOMIC DNA]</scope>
    <source>
        <strain evidence="1">Ann1</strain>
    </source>
</reference>
<dbReference type="EMBL" id="CM034410">
    <property type="protein sequence ID" value="KAJ0171268.1"/>
    <property type="molecule type" value="Genomic_DNA"/>
</dbReference>
<evidence type="ECO:0000313" key="2">
    <source>
        <dbReference type="Proteomes" id="UP000824533"/>
    </source>
</evidence>
<comment type="caution">
    <text evidence="1">The sequence shown here is derived from an EMBL/GenBank/DDBJ whole genome shotgun (WGS) entry which is preliminary data.</text>
</comment>
<protein>
    <submittedName>
        <fullName evidence="1">Uncharacterized protein</fullName>
    </submittedName>
</protein>
<sequence length="111" mass="12761">MRHLTALVFLTTFLISLWLASSSPIDPNRWMINRPDPKKTRRDLDDELVRYRRLASRYGVKEGSRSGPSIDELSKNLRKGEYICGNKVCKLKPGEIPKQCPKGLCQYPIDL</sequence>
<keyword evidence="2" id="KW-1185">Reference proteome</keyword>
<gene>
    <name evidence="1" type="ORF">K1T71_012818</name>
</gene>
<dbReference type="Proteomes" id="UP000824533">
    <property type="component" value="Linkage Group LG24"/>
</dbReference>
<proteinExistence type="predicted"/>